<protein>
    <recommendedName>
        <fullName evidence="3">Glycosyl transferase</fullName>
    </recommendedName>
</protein>
<dbReference type="Proteomes" id="UP001056035">
    <property type="component" value="Chromosome"/>
</dbReference>
<dbReference type="EMBL" id="CP098502">
    <property type="protein sequence ID" value="UTI62611.1"/>
    <property type="molecule type" value="Genomic_DNA"/>
</dbReference>
<evidence type="ECO:0008006" key="3">
    <source>
        <dbReference type="Google" id="ProtNLM"/>
    </source>
</evidence>
<evidence type="ECO:0000313" key="2">
    <source>
        <dbReference type="Proteomes" id="UP001056035"/>
    </source>
</evidence>
<reference evidence="1 2" key="1">
    <citation type="submission" date="2022-06" db="EMBL/GenBank/DDBJ databases">
        <title>Paraconexibacter antarcticus.</title>
        <authorList>
            <person name="Kim C.S."/>
        </authorList>
    </citation>
    <scope>NUCLEOTIDE SEQUENCE [LARGE SCALE GENOMIC DNA]</scope>
    <source>
        <strain evidence="1 2">02-257</strain>
    </source>
</reference>
<gene>
    <name evidence="1" type="ORF">NBH00_14720</name>
</gene>
<dbReference type="SUPFAM" id="SSF53448">
    <property type="entry name" value="Nucleotide-diphospho-sugar transferases"/>
    <property type="match status" value="1"/>
</dbReference>
<keyword evidence="2" id="KW-1185">Reference proteome</keyword>
<organism evidence="1 2">
    <name type="scientific">Paraconexibacter antarcticus</name>
    <dbReference type="NCBI Taxonomy" id="2949664"/>
    <lineage>
        <taxon>Bacteria</taxon>
        <taxon>Bacillati</taxon>
        <taxon>Actinomycetota</taxon>
        <taxon>Thermoleophilia</taxon>
        <taxon>Solirubrobacterales</taxon>
        <taxon>Paraconexibacteraceae</taxon>
        <taxon>Paraconexibacter</taxon>
    </lineage>
</organism>
<evidence type="ECO:0000313" key="1">
    <source>
        <dbReference type="EMBL" id="UTI62611.1"/>
    </source>
</evidence>
<accession>A0ABY5DP18</accession>
<dbReference type="RefSeq" id="WP_254569348.1">
    <property type="nucleotide sequence ID" value="NZ_CP098502.1"/>
</dbReference>
<name>A0ABY5DP18_9ACTN</name>
<dbReference type="Gene3D" id="3.90.550.10">
    <property type="entry name" value="Spore Coat Polysaccharide Biosynthesis Protein SpsA, Chain A"/>
    <property type="match status" value="1"/>
</dbReference>
<proteinExistence type="predicted"/>
<sequence length="397" mass="43573">MSLASCTILARNYLPRALLLADSLREHGSEHPLIVFLIDAERDTELPSIDGVRWMRPADLDLPEPALLDLAASYDLVEFATALKPLVLQALLEEIEQVAYLDPDTYVMAPMIELGPALDASAGIVLTPHYLEPIAGEQRFSEGHLLHVGVYNLGFIAVDRRAGPFLQWWWGHLQSECLHGPLDGLFTDQKWVDVGAVLFDASALRHHGYNVSVANLHERPIVAGADGYRIATSGDRLRLMHFHAFDPQRPDDLYGRARTITPAAGSQPAADGAVAQIARRYAAALIEKQSRLGPQPAYIYNADTTGRPISRRMRHAYRSTVLEAPGSLPSPFRAAEAAAYAAWRRGARPLAARLVLSDIAKGVRCALPDEYDALKRRFPGAARALRAKVVEDGGMWG</sequence>
<dbReference type="InterPro" id="IPR029044">
    <property type="entry name" value="Nucleotide-diphossugar_trans"/>
</dbReference>